<dbReference type="InterPro" id="IPR036864">
    <property type="entry name" value="Zn2-C6_fun-type_DNA-bd_sf"/>
</dbReference>
<name>A0A8H4NJC1_9HYPO</name>
<dbReference type="Proteomes" id="UP000536711">
    <property type="component" value="Unassembled WGS sequence"/>
</dbReference>
<dbReference type="PANTHER" id="PTHR43918">
    <property type="entry name" value="ACETYLCHOLINESTERASE"/>
    <property type="match status" value="1"/>
</dbReference>
<evidence type="ECO:0000256" key="4">
    <source>
        <dbReference type="SAM" id="MobiDB-lite"/>
    </source>
</evidence>
<dbReference type="GO" id="GO:0008270">
    <property type="term" value="F:zinc ion binding"/>
    <property type="evidence" value="ECO:0007669"/>
    <property type="project" value="InterPro"/>
</dbReference>
<evidence type="ECO:0000256" key="3">
    <source>
        <dbReference type="ARBA" id="ARBA00023242"/>
    </source>
</evidence>
<dbReference type="OrthoDB" id="408631at2759"/>
<evidence type="ECO:0000256" key="2">
    <source>
        <dbReference type="ARBA" id="ARBA00022801"/>
    </source>
</evidence>
<dbReference type="SUPFAM" id="SSF57701">
    <property type="entry name" value="Zn2/Cys6 DNA-binding domain"/>
    <property type="match status" value="1"/>
</dbReference>
<dbReference type="Gene3D" id="3.40.50.1820">
    <property type="entry name" value="alpha/beta hydrolase"/>
    <property type="match status" value="1"/>
</dbReference>
<keyword evidence="5" id="KW-0732">Signal</keyword>
<dbReference type="AlphaFoldDB" id="A0A8H4NJC1"/>
<feature type="domain" description="Zn(2)-C6 fungal-type" evidence="7">
    <location>
        <begin position="550"/>
        <end position="576"/>
    </location>
</feature>
<dbReference type="InterPro" id="IPR050654">
    <property type="entry name" value="AChE-related_enzymes"/>
</dbReference>
<keyword evidence="3" id="KW-0539">Nucleus</keyword>
<feature type="chain" id="PRO_5034039347" evidence="5">
    <location>
        <begin position="21"/>
        <end position="952"/>
    </location>
</feature>
<feature type="signal peptide" evidence="5">
    <location>
        <begin position="1"/>
        <end position="20"/>
    </location>
</feature>
<evidence type="ECO:0000313" key="9">
    <source>
        <dbReference type="Proteomes" id="UP000536711"/>
    </source>
</evidence>
<dbReference type="PROSITE" id="PS00941">
    <property type="entry name" value="CARBOXYLESTERASE_B_2"/>
    <property type="match status" value="1"/>
</dbReference>
<dbReference type="GO" id="GO:0000981">
    <property type="term" value="F:DNA-binding transcription factor activity, RNA polymerase II-specific"/>
    <property type="evidence" value="ECO:0007669"/>
    <property type="project" value="InterPro"/>
</dbReference>
<dbReference type="Pfam" id="PF00135">
    <property type="entry name" value="COesterase"/>
    <property type="match status" value="1"/>
</dbReference>
<dbReference type="CDD" id="cd00067">
    <property type="entry name" value="GAL4"/>
    <property type="match status" value="1"/>
</dbReference>
<dbReference type="PROSITE" id="PS00122">
    <property type="entry name" value="CARBOXYLESTERASE_B_1"/>
    <property type="match status" value="1"/>
</dbReference>
<sequence>MQIQATPIFLLLGAVCTVVCHPLDCLPTVTIKNGTIVGARSPTYDQEFFLGVPFASPPVGDLRLRKPVPPKSWDSIRITNTYSNWCMGVDIGLPGFSQNVTGKMSEDCLYLNIVRPAHVPATAKLPVMAWIHGGGFLAGSANDLRYNGSFLVENSVKMDTPVIFVSFNYRLGALGMLAGSEAEKAGSTNLFLHDQRQALAWIQENIASFGGDPSKVTIFGESAGAISVGLHLIAYGGRDDGLFSAAIMESGNPYYGKLITRGADKEHSFKNLLAKANCSKALDSLACLRSAPVSALLEAASDPISVDGEILPESGATAMASGHFIKVPTIVGTNRNEGTNIFALVASPPVNSSSDFQAILDSLNPYSTVTAQDHRSLLDLYMRAAKSSGDAGLGTVLAYHAGDYYGATTLMVGDAVFIAGRRSTTQRFAAHHLPTYSYFFDTPTAVLSAREYGAAHFQEIPFVFANTQGVGWDVNPFPAGHQEPYYRLAETMSPPNPPKNLKRKSHSLKAGPESFNASRPPHHWRPRLTNPRRAYAKHHQSKTCDKHTARIRRVKCDEKKPACHRCTSTGRKCDGYALMQKITNPRDVAHGRMLMPRVATINSQALLPVEERRALGYFHGVISPRLSSARDGYFWTHLVMQLSESEAVVKHTILSISSLFESSEGKSVAPYTERFALQHYTQAIQRLKTIHNEPLVLLVCILFICVEYLLANNKIALQHCQHGLAIMEKCSNPWARRYLMPVFRRMTAVPMLFGPEDIESESMPALTYMIPTKFYCMEDAQYMMDDIFNRVVRLCHMRHRGVVFDMTEEYDTVGTHLQTWQTLFEKLQVDTTSLLYQAQERSLFMRLKLSYLELSAEFRYEEHMGTFRQVLQLASWQSERSTKQSSFELAYTPMLFFTIMKCPDLSIRLPALRLMKKLGSPTEGVCENLQMLATSREIIQQEHGVKIVDIES</sequence>
<comment type="caution">
    <text evidence="8">The sequence shown here is derived from an EMBL/GenBank/DDBJ whole genome shotgun (WGS) entry which is preliminary data.</text>
</comment>
<dbReference type="EMBL" id="JAADJF010000233">
    <property type="protein sequence ID" value="KAF4432621.1"/>
    <property type="molecule type" value="Genomic_DNA"/>
</dbReference>
<dbReference type="InterPro" id="IPR029058">
    <property type="entry name" value="AB_hydrolase_fold"/>
</dbReference>
<dbReference type="Pfam" id="PF00172">
    <property type="entry name" value="Zn_clus"/>
    <property type="match status" value="1"/>
</dbReference>
<dbReference type="InterPro" id="IPR002018">
    <property type="entry name" value="CarbesteraseB"/>
</dbReference>
<feature type="domain" description="Carboxylesterase type B" evidence="6">
    <location>
        <begin position="27"/>
        <end position="466"/>
    </location>
</feature>
<evidence type="ECO:0000313" key="8">
    <source>
        <dbReference type="EMBL" id="KAF4432621.1"/>
    </source>
</evidence>
<evidence type="ECO:0000259" key="7">
    <source>
        <dbReference type="Pfam" id="PF00172"/>
    </source>
</evidence>
<dbReference type="GO" id="GO:0052689">
    <property type="term" value="F:carboxylic ester hydrolase activity"/>
    <property type="evidence" value="ECO:0007669"/>
    <property type="project" value="TreeGrafter"/>
</dbReference>
<keyword evidence="2" id="KW-0378">Hydrolase</keyword>
<gene>
    <name evidence="8" type="ORF">FACUT_8309</name>
</gene>
<dbReference type="SUPFAM" id="SSF53474">
    <property type="entry name" value="alpha/beta-Hydrolases"/>
    <property type="match status" value="1"/>
</dbReference>
<evidence type="ECO:0000259" key="6">
    <source>
        <dbReference type="Pfam" id="PF00135"/>
    </source>
</evidence>
<proteinExistence type="inferred from homology"/>
<dbReference type="PANTHER" id="PTHR43918:SF4">
    <property type="entry name" value="CARBOXYLIC ESTER HYDROLASE"/>
    <property type="match status" value="1"/>
</dbReference>
<keyword evidence="9" id="KW-1185">Reference proteome</keyword>
<evidence type="ECO:0000256" key="1">
    <source>
        <dbReference type="ARBA" id="ARBA00005964"/>
    </source>
</evidence>
<accession>A0A8H4NJC1</accession>
<dbReference type="InterPro" id="IPR019826">
    <property type="entry name" value="Carboxylesterase_B_AS"/>
</dbReference>
<comment type="similarity">
    <text evidence="1">Belongs to the type-B carboxylesterase/lipase family.</text>
</comment>
<organism evidence="8 9">
    <name type="scientific">Fusarium acutatum</name>
    <dbReference type="NCBI Taxonomy" id="78861"/>
    <lineage>
        <taxon>Eukaryota</taxon>
        <taxon>Fungi</taxon>
        <taxon>Dikarya</taxon>
        <taxon>Ascomycota</taxon>
        <taxon>Pezizomycotina</taxon>
        <taxon>Sordariomycetes</taxon>
        <taxon>Hypocreomycetidae</taxon>
        <taxon>Hypocreales</taxon>
        <taxon>Nectriaceae</taxon>
        <taxon>Fusarium</taxon>
        <taxon>Fusarium fujikuroi species complex</taxon>
    </lineage>
</organism>
<feature type="region of interest" description="Disordered" evidence="4">
    <location>
        <begin position="492"/>
        <end position="527"/>
    </location>
</feature>
<dbReference type="InterPro" id="IPR001138">
    <property type="entry name" value="Zn2Cys6_DnaBD"/>
</dbReference>
<evidence type="ECO:0000256" key="5">
    <source>
        <dbReference type="SAM" id="SignalP"/>
    </source>
</evidence>
<reference evidence="8 9" key="1">
    <citation type="submission" date="2020-01" db="EMBL/GenBank/DDBJ databases">
        <title>Identification and distribution of gene clusters putatively required for synthesis of sphingolipid metabolism inhibitors in phylogenetically diverse species of the filamentous fungus Fusarium.</title>
        <authorList>
            <person name="Kim H.-S."/>
            <person name="Busman M."/>
            <person name="Brown D.W."/>
            <person name="Divon H."/>
            <person name="Uhlig S."/>
            <person name="Proctor R.H."/>
        </authorList>
    </citation>
    <scope>NUCLEOTIDE SEQUENCE [LARGE SCALE GENOMIC DNA]</scope>
    <source>
        <strain evidence="8 9">NRRL 13308</strain>
    </source>
</reference>
<protein>
    <submittedName>
        <fullName evidence="8">Carotenoid ester lipase</fullName>
    </submittedName>
</protein>
<dbReference type="InterPro" id="IPR019819">
    <property type="entry name" value="Carboxylesterase_B_CS"/>
</dbReference>